<evidence type="ECO:0000256" key="7">
    <source>
        <dbReference type="SAM" id="Phobius"/>
    </source>
</evidence>
<evidence type="ECO:0000256" key="5">
    <source>
        <dbReference type="ARBA" id="ARBA00038359"/>
    </source>
</evidence>
<evidence type="ECO:0000313" key="9">
    <source>
        <dbReference type="EMBL" id="KAK6542245.1"/>
    </source>
</evidence>
<keyword evidence="10" id="KW-1185">Reference proteome</keyword>
<dbReference type="EMBL" id="JAVHJO010000002">
    <property type="protein sequence ID" value="KAK6542245.1"/>
    <property type="molecule type" value="Genomic_DNA"/>
</dbReference>
<dbReference type="PANTHER" id="PTHR33048">
    <property type="entry name" value="PTH11-LIKE INTEGRAL MEMBRANE PROTEIN (AFU_ORTHOLOGUE AFUA_5G11245)"/>
    <property type="match status" value="1"/>
</dbReference>
<evidence type="ECO:0000313" key="10">
    <source>
        <dbReference type="Proteomes" id="UP001365542"/>
    </source>
</evidence>
<evidence type="ECO:0000256" key="2">
    <source>
        <dbReference type="ARBA" id="ARBA00022692"/>
    </source>
</evidence>
<feature type="region of interest" description="Disordered" evidence="6">
    <location>
        <begin position="155"/>
        <end position="174"/>
    </location>
</feature>
<feature type="transmembrane region" description="Helical" evidence="7">
    <location>
        <begin position="52"/>
        <end position="71"/>
    </location>
</feature>
<dbReference type="PANTHER" id="PTHR33048:SF131">
    <property type="entry name" value="INTEGRAL MEMBRANE PROTEIN"/>
    <property type="match status" value="1"/>
</dbReference>
<keyword evidence="4 7" id="KW-0472">Membrane</keyword>
<dbReference type="Proteomes" id="UP001365542">
    <property type="component" value="Unassembled WGS sequence"/>
</dbReference>
<evidence type="ECO:0000259" key="8">
    <source>
        <dbReference type="Pfam" id="PF20684"/>
    </source>
</evidence>
<proteinExistence type="inferred from homology"/>
<gene>
    <name evidence="9" type="ORF">TWF694_006208</name>
</gene>
<dbReference type="GO" id="GO:0016020">
    <property type="term" value="C:membrane"/>
    <property type="evidence" value="ECO:0007669"/>
    <property type="project" value="UniProtKB-SubCell"/>
</dbReference>
<feature type="transmembrane region" description="Helical" evidence="7">
    <location>
        <begin position="91"/>
        <end position="117"/>
    </location>
</feature>
<reference evidence="9 10" key="1">
    <citation type="submission" date="2019-10" db="EMBL/GenBank/DDBJ databases">
        <authorList>
            <person name="Palmer J.M."/>
        </authorList>
    </citation>
    <scope>NUCLEOTIDE SEQUENCE [LARGE SCALE GENOMIC DNA]</scope>
    <source>
        <strain evidence="9 10">TWF694</strain>
    </source>
</reference>
<comment type="subcellular location">
    <subcellularLocation>
        <location evidence="1">Membrane</location>
        <topology evidence="1">Multi-pass membrane protein</topology>
    </subcellularLocation>
</comment>
<protein>
    <recommendedName>
        <fullName evidence="8">Rhodopsin domain-containing protein</fullName>
    </recommendedName>
</protein>
<evidence type="ECO:0000256" key="3">
    <source>
        <dbReference type="ARBA" id="ARBA00022989"/>
    </source>
</evidence>
<dbReference type="Pfam" id="PF20684">
    <property type="entry name" value="Fung_rhodopsin"/>
    <property type="match status" value="1"/>
</dbReference>
<keyword evidence="2 7" id="KW-0812">Transmembrane</keyword>
<dbReference type="AlphaFoldDB" id="A0AAV9XJF4"/>
<evidence type="ECO:0000256" key="4">
    <source>
        <dbReference type="ARBA" id="ARBA00023136"/>
    </source>
</evidence>
<dbReference type="InterPro" id="IPR052337">
    <property type="entry name" value="SAT4-like"/>
</dbReference>
<sequence length="213" mass="23572">MWTPGTPNTRCIGPNISYFLIAFGLAVDLAIFVIPAILVIRISITPQKKLQSIAMFAMGAAGCIIESLRFNQVYRLDTSPDLTYNLGVVNIFIFLQIILGMLCCCAPAARLMIIWIIDTKLKRTMSTTQLRLSVGDTNASTGNQSIYWQSVRDDVESAPGHPSKQISKLPKDLGQSYDSENIEMAKRESVIDGEAMVRVGERIMDPREIASIK</sequence>
<keyword evidence="3 7" id="KW-1133">Transmembrane helix</keyword>
<name>A0AAV9XJF4_9PEZI</name>
<dbReference type="InterPro" id="IPR049326">
    <property type="entry name" value="Rhodopsin_dom_fungi"/>
</dbReference>
<feature type="domain" description="Rhodopsin" evidence="8">
    <location>
        <begin position="2"/>
        <end position="113"/>
    </location>
</feature>
<organism evidence="9 10">
    <name type="scientific">Orbilia ellipsospora</name>
    <dbReference type="NCBI Taxonomy" id="2528407"/>
    <lineage>
        <taxon>Eukaryota</taxon>
        <taxon>Fungi</taxon>
        <taxon>Dikarya</taxon>
        <taxon>Ascomycota</taxon>
        <taxon>Pezizomycotina</taxon>
        <taxon>Orbiliomycetes</taxon>
        <taxon>Orbiliales</taxon>
        <taxon>Orbiliaceae</taxon>
        <taxon>Orbilia</taxon>
    </lineage>
</organism>
<accession>A0AAV9XJF4</accession>
<comment type="similarity">
    <text evidence="5">Belongs to the SAT4 family.</text>
</comment>
<evidence type="ECO:0000256" key="1">
    <source>
        <dbReference type="ARBA" id="ARBA00004141"/>
    </source>
</evidence>
<comment type="caution">
    <text evidence="9">The sequence shown here is derived from an EMBL/GenBank/DDBJ whole genome shotgun (WGS) entry which is preliminary data.</text>
</comment>
<evidence type="ECO:0000256" key="6">
    <source>
        <dbReference type="SAM" id="MobiDB-lite"/>
    </source>
</evidence>
<feature type="transmembrane region" description="Helical" evidence="7">
    <location>
        <begin position="16"/>
        <end position="40"/>
    </location>
</feature>